<dbReference type="RefSeq" id="WP_114190854.1">
    <property type="nucleotide sequence ID" value="NZ_CP029295.1"/>
</dbReference>
<dbReference type="Gene3D" id="3.10.290.10">
    <property type="entry name" value="RNA-binding S4 domain"/>
    <property type="match status" value="1"/>
</dbReference>
<dbReference type="SUPFAM" id="SSF55120">
    <property type="entry name" value="Pseudouridine synthase"/>
    <property type="match status" value="1"/>
</dbReference>
<dbReference type="InterPro" id="IPR050343">
    <property type="entry name" value="RsuA_PseudoU_synthase"/>
</dbReference>
<comment type="similarity">
    <text evidence="1 4">Belongs to the pseudouridine synthase RsuA family.</text>
</comment>
<dbReference type="PROSITE" id="PS50889">
    <property type="entry name" value="S4"/>
    <property type="match status" value="1"/>
</dbReference>
<evidence type="ECO:0000256" key="1">
    <source>
        <dbReference type="ARBA" id="ARBA00008348"/>
    </source>
</evidence>
<dbReference type="PANTHER" id="PTHR47683:SF2">
    <property type="entry name" value="RNA-BINDING S4 DOMAIN-CONTAINING PROTEIN"/>
    <property type="match status" value="1"/>
</dbReference>
<gene>
    <name evidence="6" type="ORF">DA803_01410</name>
</gene>
<dbReference type="InterPro" id="IPR000748">
    <property type="entry name" value="PsdUridine_synth_RsuA/RluB/E/F"/>
</dbReference>
<name>A0A2Z5IQC8_9BACT</name>
<evidence type="ECO:0000259" key="5">
    <source>
        <dbReference type="SMART" id="SM00363"/>
    </source>
</evidence>
<dbReference type="CDD" id="cd02870">
    <property type="entry name" value="PseudoU_synth_RsuA_like"/>
    <property type="match status" value="1"/>
</dbReference>
<sequence>MEEIKIQKIISNLGYCSRREAEKLIEEGKVFVNGKRAEIGMRANVNDQIEINGKLLKAKQKFIYLLLNKPRNTICSLNDPQGRKTIYQHMKIDDYVYSVGRLDFNTTGVILITNDGDLANFLAHPSSEIKREYIAELESQLEIKSLNFLNSNFVKLNGKFSKQTVKHIKDKKYLVSLNEGRNHHVKNLFALVNNQVIKLHRRSFGFLNDKELKIGEFRQLNTTEIEKLKKLQQVKLKVS</sequence>
<dbReference type="InterPro" id="IPR020103">
    <property type="entry name" value="PsdUridine_synth_cat_dom_sf"/>
</dbReference>
<evidence type="ECO:0000256" key="4">
    <source>
        <dbReference type="RuleBase" id="RU003887"/>
    </source>
</evidence>
<dbReference type="Proteomes" id="UP000252477">
    <property type="component" value="Chromosome"/>
</dbReference>
<dbReference type="GO" id="GO:0120159">
    <property type="term" value="F:rRNA pseudouridine synthase activity"/>
    <property type="evidence" value="ECO:0007669"/>
    <property type="project" value="UniProtKB-ARBA"/>
</dbReference>
<dbReference type="PROSITE" id="PS01149">
    <property type="entry name" value="PSI_RSU"/>
    <property type="match status" value="1"/>
</dbReference>
<keyword evidence="2 4" id="KW-0413">Isomerase</keyword>
<dbReference type="InterPro" id="IPR020094">
    <property type="entry name" value="TruA/RsuA/RluB/E/F_N"/>
</dbReference>
<evidence type="ECO:0000313" key="7">
    <source>
        <dbReference type="Proteomes" id="UP000252477"/>
    </source>
</evidence>
<dbReference type="Gene3D" id="3.30.70.1560">
    <property type="entry name" value="Alpha-L RNA-binding motif"/>
    <property type="match status" value="1"/>
</dbReference>
<dbReference type="OrthoDB" id="9807213at2"/>
<dbReference type="EC" id="5.4.99.-" evidence="4"/>
<dbReference type="CDD" id="cd00165">
    <property type="entry name" value="S4"/>
    <property type="match status" value="1"/>
</dbReference>
<dbReference type="InterPro" id="IPR042092">
    <property type="entry name" value="PsdUridine_s_RsuA/RluB/E/F_cat"/>
</dbReference>
<dbReference type="SMART" id="SM00363">
    <property type="entry name" value="S4"/>
    <property type="match status" value="1"/>
</dbReference>
<dbReference type="InterPro" id="IPR006145">
    <property type="entry name" value="PsdUridine_synth_RsuA/RluA"/>
</dbReference>
<proteinExistence type="inferred from homology"/>
<protein>
    <recommendedName>
        <fullName evidence="4">Pseudouridine synthase</fullName>
        <ecNumber evidence="4">5.4.99.-</ecNumber>
    </recommendedName>
</protein>
<evidence type="ECO:0000313" key="6">
    <source>
        <dbReference type="EMBL" id="AXE60742.1"/>
    </source>
</evidence>
<dbReference type="NCBIfam" id="TIGR00093">
    <property type="entry name" value="pseudouridine synthase"/>
    <property type="match status" value="1"/>
</dbReference>
<dbReference type="GO" id="GO:0000455">
    <property type="term" value="P:enzyme-directed rRNA pseudouridine synthesis"/>
    <property type="evidence" value="ECO:0007669"/>
    <property type="project" value="UniProtKB-ARBA"/>
</dbReference>
<dbReference type="GO" id="GO:0003723">
    <property type="term" value="F:RNA binding"/>
    <property type="evidence" value="ECO:0007669"/>
    <property type="project" value="UniProtKB-KW"/>
</dbReference>
<organism evidence="6 7">
    <name type="scientific">[Mycoplasma] phocae</name>
    <dbReference type="NCBI Taxonomy" id="142651"/>
    <lineage>
        <taxon>Bacteria</taxon>
        <taxon>Bacillati</taxon>
        <taxon>Mycoplasmatota</taxon>
        <taxon>Mycoplasmoidales</taxon>
        <taxon>Metamycoplasmataceae</taxon>
        <taxon>Metamycoplasma</taxon>
    </lineage>
</organism>
<dbReference type="Gene3D" id="3.30.70.580">
    <property type="entry name" value="Pseudouridine synthase I, catalytic domain, N-terminal subdomain"/>
    <property type="match status" value="1"/>
</dbReference>
<dbReference type="FunFam" id="3.10.290.10:FF:000003">
    <property type="entry name" value="Pseudouridine synthase"/>
    <property type="match status" value="1"/>
</dbReference>
<keyword evidence="7" id="KW-1185">Reference proteome</keyword>
<evidence type="ECO:0000256" key="2">
    <source>
        <dbReference type="ARBA" id="ARBA00023235"/>
    </source>
</evidence>
<dbReference type="AlphaFoldDB" id="A0A2Z5IQC8"/>
<dbReference type="Pfam" id="PF00849">
    <property type="entry name" value="PseudoU_synth_2"/>
    <property type="match status" value="1"/>
</dbReference>
<dbReference type="EMBL" id="CP029295">
    <property type="protein sequence ID" value="AXE60742.1"/>
    <property type="molecule type" value="Genomic_DNA"/>
</dbReference>
<dbReference type="InterPro" id="IPR036986">
    <property type="entry name" value="S4_RNA-bd_sf"/>
</dbReference>
<dbReference type="InterPro" id="IPR002942">
    <property type="entry name" value="S4_RNA-bd"/>
</dbReference>
<evidence type="ECO:0000256" key="3">
    <source>
        <dbReference type="PROSITE-ProRule" id="PRU00182"/>
    </source>
</evidence>
<feature type="domain" description="RNA-binding S4" evidence="5">
    <location>
        <begin position="4"/>
        <end position="61"/>
    </location>
</feature>
<dbReference type="InterPro" id="IPR018496">
    <property type="entry name" value="PsdUridine_synth_RsuA/RluB_CS"/>
</dbReference>
<dbReference type="SUPFAM" id="SSF55174">
    <property type="entry name" value="Alpha-L RNA-binding motif"/>
    <property type="match status" value="1"/>
</dbReference>
<reference evidence="6 7" key="1">
    <citation type="submission" date="2018-05" db="EMBL/GenBank/DDBJ databases">
        <title>Annotation of the Mycoplasma phocidae genome.</title>
        <authorList>
            <person name="Brown D.R."/>
            <person name="Kutish G.F."/>
            <person name="Frasca S.Jr."/>
        </authorList>
    </citation>
    <scope>NUCLEOTIDE SEQUENCE [LARGE SCALE GENOMIC DNA]</scope>
    <source>
        <strain evidence="6 7">105</strain>
    </source>
</reference>
<accession>A0A2Z5IQC8</accession>
<dbReference type="KEGG" id="mpho:DA803_01410"/>
<keyword evidence="3" id="KW-0694">RNA-binding</keyword>
<dbReference type="Pfam" id="PF01479">
    <property type="entry name" value="S4"/>
    <property type="match status" value="1"/>
</dbReference>
<dbReference type="PANTHER" id="PTHR47683">
    <property type="entry name" value="PSEUDOURIDINE SYNTHASE FAMILY PROTEIN-RELATED"/>
    <property type="match status" value="1"/>
</dbReference>